<dbReference type="EMBL" id="LJZX01000004">
    <property type="protein sequence ID" value="PKQ82232.1"/>
    <property type="molecule type" value="Genomic_DNA"/>
</dbReference>
<name>A0A2N3J6N2_AERSO</name>
<comment type="caution">
    <text evidence="1">The sequence shown here is derived from an EMBL/GenBank/DDBJ whole genome shotgun (WGS) entry which is preliminary data.</text>
</comment>
<protein>
    <submittedName>
        <fullName evidence="1">Uncharacterized protein</fullName>
    </submittedName>
</protein>
<sequence length="78" mass="8797">MAGFAVIGAICVNTPQLATQRIEQGRQHLSVMHILQRHFCRHDIVSHGIYSQMQLTPDATFLSAVFSDFPLAFTKHFL</sequence>
<organism evidence="1 2">
    <name type="scientific">Aeromonas sobria</name>
    <dbReference type="NCBI Taxonomy" id="646"/>
    <lineage>
        <taxon>Bacteria</taxon>
        <taxon>Pseudomonadati</taxon>
        <taxon>Pseudomonadota</taxon>
        <taxon>Gammaproteobacteria</taxon>
        <taxon>Aeromonadales</taxon>
        <taxon>Aeromonadaceae</taxon>
        <taxon>Aeromonas</taxon>
    </lineage>
</organism>
<gene>
    <name evidence="1" type="ORF">AOX56_22490</name>
</gene>
<dbReference type="Proteomes" id="UP000233526">
    <property type="component" value="Unassembled WGS sequence"/>
</dbReference>
<proteinExistence type="predicted"/>
<evidence type="ECO:0000313" key="2">
    <source>
        <dbReference type="Proteomes" id="UP000233526"/>
    </source>
</evidence>
<dbReference type="AlphaFoldDB" id="A0A2N3J6N2"/>
<accession>A0A2N3J6N2</accession>
<reference evidence="1 2" key="1">
    <citation type="journal article" date="2017" name="Front. Microbiol.">
        <title>Strong Genomic and Phenotypic Heterogeneity in the Aeromonas sobria Species Complex.</title>
        <authorList>
            <person name="Gauthier J."/>
            <person name="Vincent A.T."/>
            <person name="Charette S.J."/>
            <person name="Derome N."/>
        </authorList>
    </citation>
    <scope>NUCLEOTIDE SEQUENCE [LARGE SCALE GENOMIC DNA]</scope>
    <source>
        <strain evidence="1 2">JF2635</strain>
    </source>
</reference>
<evidence type="ECO:0000313" key="1">
    <source>
        <dbReference type="EMBL" id="PKQ82232.1"/>
    </source>
</evidence>